<protein>
    <submittedName>
        <fullName evidence="9">DNAJC25</fullName>
    </submittedName>
</protein>
<dbReference type="Pfam" id="PF00226">
    <property type="entry name" value="DnaJ"/>
    <property type="match status" value="1"/>
</dbReference>
<dbReference type="PANTHER" id="PTHR44176:SF1">
    <property type="entry name" value="DNAJ HOMOLOG SUBFAMILY C MEMBER 25"/>
    <property type="match status" value="1"/>
</dbReference>
<accession>A0A6M2VHU6</accession>
<evidence type="ECO:0000256" key="7">
    <source>
        <dbReference type="SAM" id="Phobius"/>
    </source>
</evidence>
<evidence type="ECO:0000256" key="6">
    <source>
        <dbReference type="ARBA" id="ARBA00024193"/>
    </source>
</evidence>
<reference evidence="9" key="1">
    <citation type="submission" date="2018-06" db="EMBL/GenBank/DDBJ databases">
        <title>Identification and characterization of DnaJ in sea cucumber.</title>
        <authorList>
            <person name="Gao L."/>
            <person name="He C."/>
        </authorList>
    </citation>
    <scope>NUCLEOTIDE SEQUENCE</scope>
</reference>
<dbReference type="CDD" id="cd06257">
    <property type="entry name" value="DnaJ"/>
    <property type="match status" value="1"/>
</dbReference>
<feature type="transmembrane region" description="Helical" evidence="7">
    <location>
        <begin position="261"/>
        <end position="281"/>
    </location>
</feature>
<proteinExistence type="evidence at transcript level"/>
<dbReference type="Gene3D" id="1.10.287.110">
    <property type="entry name" value="DnaJ domain"/>
    <property type="match status" value="1"/>
</dbReference>
<feature type="transmembrane region" description="Helical" evidence="7">
    <location>
        <begin position="166"/>
        <end position="186"/>
    </location>
</feature>
<evidence type="ECO:0000256" key="5">
    <source>
        <dbReference type="ARBA" id="ARBA00023186"/>
    </source>
</evidence>
<dbReference type="SUPFAM" id="SSF46565">
    <property type="entry name" value="Chaperone J-domain"/>
    <property type="match status" value="1"/>
</dbReference>
<organism evidence="9">
    <name type="scientific">Stichopus japonicus</name>
    <name type="common">Sea cucumber</name>
    <dbReference type="NCBI Taxonomy" id="307972"/>
    <lineage>
        <taxon>Eukaryota</taxon>
        <taxon>Metazoa</taxon>
        <taxon>Echinodermata</taxon>
        <taxon>Eleutherozoa</taxon>
        <taxon>Echinozoa</taxon>
        <taxon>Holothuroidea</taxon>
        <taxon>Aspidochirotacea</taxon>
        <taxon>Aspidochirotida</taxon>
        <taxon>Stichopodidae</taxon>
        <taxon>Apostichopus</taxon>
    </lineage>
</organism>
<dbReference type="AlphaFoldDB" id="A0A6M2VHU6"/>
<dbReference type="InterPro" id="IPR044632">
    <property type="entry name" value="DNAJC25-like"/>
</dbReference>
<evidence type="ECO:0000259" key="8">
    <source>
        <dbReference type="PROSITE" id="PS50076"/>
    </source>
</evidence>
<dbReference type="GO" id="GO:0005789">
    <property type="term" value="C:endoplasmic reticulum membrane"/>
    <property type="evidence" value="ECO:0007669"/>
    <property type="project" value="TreeGrafter"/>
</dbReference>
<dbReference type="EMBL" id="MH481814">
    <property type="protein sequence ID" value="QCY50110.1"/>
    <property type="molecule type" value="mRNA"/>
</dbReference>
<comment type="subcellular location">
    <subcellularLocation>
        <location evidence="1">Membrane</location>
        <topology evidence="1">Multi-pass membrane protein</topology>
    </subcellularLocation>
</comment>
<evidence type="ECO:0000256" key="3">
    <source>
        <dbReference type="ARBA" id="ARBA00022989"/>
    </source>
</evidence>
<dbReference type="InterPro" id="IPR001623">
    <property type="entry name" value="DnaJ_domain"/>
</dbReference>
<dbReference type="InterPro" id="IPR018253">
    <property type="entry name" value="DnaJ_domain_CS"/>
</dbReference>
<dbReference type="GO" id="GO:0006457">
    <property type="term" value="P:protein folding"/>
    <property type="evidence" value="ECO:0007669"/>
    <property type="project" value="InterPro"/>
</dbReference>
<dbReference type="PROSITE" id="PS50076">
    <property type="entry name" value="DNAJ_2"/>
    <property type="match status" value="1"/>
</dbReference>
<evidence type="ECO:0000256" key="4">
    <source>
        <dbReference type="ARBA" id="ARBA00023136"/>
    </source>
</evidence>
<dbReference type="InterPro" id="IPR036869">
    <property type="entry name" value="J_dom_sf"/>
</dbReference>
<keyword evidence="4 7" id="KW-0472">Membrane</keyword>
<evidence type="ECO:0000256" key="1">
    <source>
        <dbReference type="ARBA" id="ARBA00004141"/>
    </source>
</evidence>
<comment type="similarity">
    <text evidence="6">Belongs to the DNAJC25 family.</text>
</comment>
<feature type="transmembrane region" description="Helical" evidence="7">
    <location>
        <begin position="6"/>
        <end position="24"/>
    </location>
</feature>
<dbReference type="SMART" id="SM00271">
    <property type="entry name" value="DnaJ"/>
    <property type="match status" value="1"/>
</dbReference>
<sequence length="376" mass="45152">MSTRYVIHWVVLYMITFLEILNCVQNGFLEITREDWVTYNTVYKSVTTMEQLFTIFLLIIAAPSAYGFVEGIYCGTENCYDVLGVTRESERPEIARAYRSLAIKYNPEKYKGEDAGEKFQSIETAYEILRDEEEREIYNYMLDHPEMVYYHYYQYYKNRVTLKGDWKTLIAVTITVISIIQYFSWWSRYHSAIDYLLVTPKYRLKAMDIAKKEGLLNNNAKKQGRRKKEEIKAEEDKMLRKVIEENADIKGGYSKPKVTDILWFQLVFLPMTIAKYIYWWLSWIWRFNICGQELGLEEKHYLIRSNFNISQSQYESIEEHEKDVFLRRQLWIKANHVVYKAEKEEEMKTKMAESDKYKSYRRYMKNHGTGRMAFED</sequence>
<keyword evidence="2 7" id="KW-0812">Transmembrane</keyword>
<dbReference type="PRINTS" id="PR00625">
    <property type="entry name" value="JDOMAIN"/>
</dbReference>
<evidence type="ECO:0000313" key="9">
    <source>
        <dbReference type="EMBL" id="QCY50110.1"/>
    </source>
</evidence>
<dbReference type="PANTHER" id="PTHR44176">
    <property type="entry name" value="DNAJ HOMOLOG SUBFAMILY C MEMBER 25"/>
    <property type="match status" value="1"/>
</dbReference>
<keyword evidence="5" id="KW-0143">Chaperone</keyword>
<evidence type="ECO:0000256" key="2">
    <source>
        <dbReference type="ARBA" id="ARBA00022692"/>
    </source>
</evidence>
<feature type="domain" description="J" evidence="8">
    <location>
        <begin position="78"/>
        <end position="142"/>
    </location>
</feature>
<keyword evidence="3 7" id="KW-1133">Transmembrane helix</keyword>
<dbReference type="PROSITE" id="PS00636">
    <property type="entry name" value="DNAJ_1"/>
    <property type="match status" value="1"/>
</dbReference>
<name>A0A6M2VHU6_STIJA</name>